<keyword evidence="2" id="KW-1185">Reference proteome</keyword>
<evidence type="ECO:0000313" key="1">
    <source>
        <dbReference type="EMBL" id="WMV29776.1"/>
    </source>
</evidence>
<evidence type="ECO:0000313" key="2">
    <source>
        <dbReference type="Proteomes" id="UP001234989"/>
    </source>
</evidence>
<proteinExistence type="predicted"/>
<accession>A0AAF0QUN9</accession>
<gene>
    <name evidence="1" type="ORF">MTR67_023161</name>
</gene>
<dbReference type="EMBL" id="CP133616">
    <property type="protein sequence ID" value="WMV29776.1"/>
    <property type="molecule type" value="Genomic_DNA"/>
</dbReference>
<sequence length="76" mass="8412">MSVLYHPSKVNVVAAAISRLSIDSVAHVEDDVKAKQDLDPVLVDLKKSVSGKKPLRLSHKREMMSFDTKVVMCSEC</sequence>
<protein>
    <submittedName>
        <fullName evidence="1">Uncharacterized protein</fullName>
    </submittedName>
</protein>
<name>A0AAF0QUN9_SOLVR</name>
<dbReference type="Proteomes" id="UP001234989">
    <property type="component" value="Chromosome 5"/>
</dbReference>
<organism evidence="1 2">
    <name type="scientific">Solanum verrucosum</name>
    <dbReference type="NCBI Taxonomy" id="315347"/>
    <lineage>
        <taxon>Eukaryota</taxon>
        <taxon>Viridiplantae</taxon>
        <taxon>Streptophyta</taxon>
        <taxon>Embryophyta</taxon>
        <taxon>Tracheophyta</taxon>
        <taxon>Spermatophyta</taxon>
        <taxon>Magnoliopsida</taxon>
        <taxon>eudicotyledons</taxon>
        <taxon>Gunneridae</taxon>
        <taxon>Pentapetalae</taxon>
        <taxon>asterids</taxon>
        <taxon>lamiids</taxon>
        <taxon>Solanales</taxon>
        <taxon>Solanaceae</taxon>
        <taxon>Solanoideae</taxon>
        <taxon>Solaneae</taxon>
        <taxon>Solanum</taxon>
    </lineage>
</organism>
<reference evidence="1" key="1">
    <citation type="submission" date="2023-08" db="EMBL/GenBank/DDBJ databases">
        <title>A de novo genome assembly of Solanum verrucosum Schlechtendal, a Mexican diploid species geographically isolated from the other diploid A-genome species in potato relatives.</title>
        <authorList>
            <person name="Hosaka K."/>
        </authorList>
    </citation>
    <scope>NUCLEOTIDE SEQUENCE</scope>
    <source>
        <tissue evidence="1">Young leaves</tissue>
    </source>
</reference>
<dbReference type="AlphaFoldDB" id="A0AAF0QUN9"/>